<organism evidence="3 4">
    <name type="scientific">Xylaria hypoxylon</name>
    <dbReference type="NCBI Taxonomy" id="37992"/>
    <lineage>
        <taxon>Eukaryota</taxon>
        <taxon>Fungi</taxon>
        <taxon>Dikarya</taxon>
        <taxon>Ascomycota</taxon>
        <taxon>Pezizomycotina</taxon>
        <taxon>Sordariomycetes</taxon>
        <taxon>Xylariomycetidae</taxon>
        <taxon>Xylariales</taxon>
        <taxon>Xylariaceae</taxon>
        <taxon>Xylaria</taxon>
    </lineage>
</organism>
<evidence type="ECO:0000313" key="4">
    <source>
        <dbReference type="Proteomes" id="UP000297716"/>
    </source>
</evidence>
<dbReference type="AlphaFoldDB" id="A0A4Z0Y840"/>
<dbReference type="InterPro" id="IPR027417">
    <property type="entry name" value="P-loop_NTPase"/>
</dbReference>
<dbReference type="PANTHER" id="PTHR10039">
    <property type="entry name" value="AMELOGENIN"/>
    <property type="match status" value="1"/>
</dbReference>
<sequence length="475" mass="52943">MDPLSVAGSIAGLVTLADAVFRGVYKYYKTASNASNDIKELANRLQSLAGILHSLGILADALEQDGAHPTIQMTHVSDATKLLGEIKERLDRSQSKMNSAKIALIQQSLKWPFTKTRTKELTDTLAQQQETINLALQADSLSNLVKLLSNDKDIKNKLSSIQIGVENLQMLTRVEVNAERQRILDFFLKVNPQSNLDTTIKLRHPGTGTWLTESLQFQQWIETAGSKMRVSGIPGAGKTVLAGAVIQKALEKGKNSPQVGVAFFFCDYKDQKATILSNVLGAMASQLARQNSQAFNELKELYEALHPQNRLARDPDSDILQDCLEKVFKCFDQIILVVDGLDECDDNTDEVTQALADIGDYSTNVTMALVSRDEYNINLKLHDSFTKVQIGARKEDILLYVASEIDRRIKDDRLRTSNTELKDEILTRLSNDADGMFRWVTCQLDYICGCPTDAVRRVALKELPPTLDATYERML</sequence>
<evidence type="ECO:0000256" key="1">
    <source>
        <dbReference type="ARBA" id="ARBA00022737"/>
    </source>
</evidence>
<gene>
    <name evidence="3" type="ORF">E0Z10_g8445</name>
</gene>
<dbReference type="Gene3D" id="3.40.50.300">
    <property type="entry name" value="P-loop containing nucleotide triphosphate hydrolases"/>
    <property type="match status" value="1"/>
</dbReference>
<keyword evidence="1" id="KW-0677">Repeat</keyword>
<protein>
    <recommendedName>
        <fullName evidence="2">Nephrocystin 3-like N-terminal domain-containing protein</fullName>
    </recommendedName>
</protein>
<keyword evidence="4" id="KW-1185">Reference proteome</keyword>
<dbReference type="PANTHER" id="PTHR10039:SF15">
    <property type="entry name" value="NACHT DOMAIN-CONTAINING PROTEIN"/>
    <property type="match status" value="1"/>
</dbReference>
<dbReference type="SUPFAM" id="SSF52540">
    <property type="entry name" value="P-loop containing nucleoside triphosphate hydrolases"/>
    <property type="match status" value="1"/>
</dbReference>
<name>A0A4Z0Y840_9PEZI</name>
<proteinExistence type="predicted"/>
<dbReference type="OrthoDB" id="194358at2759"/>
<accession>A0A4Z0Y840</accession>
<dbReference type="STRING" id="37992.A0A4Z0Y840"/>
<dbReference type="Proteomes" id="UP000297716">
    <property type="component" value="Unassembled WGS sequence"/>
</dbReference>
<comment type="caution">
    <text evidence="3">The sequence shown here is derived from an EMBL/GenBank/DDBJ whole genome shotgun (WGS) entry which is preliminary data.</text>
</comment>
<dbReference type="Pfam" id="PF24883">
    <property type="entry name" value="NPHP3_N"/>
    <property type="match status" value="1"/>
</dbReference>
<evidence type="ECO:0000259" key="2">
    <source>
        <dbReference type="Pfam" id="PF24883"/>
    </source>
</evidence>
<evidence type="ECO:0000313" key="3">
    <source>
        <dbReference type="EMBL" id="TGJ80329.1"/>
    </source>
</evidence>
<feature type="domain" description="Nephrocystin 3-like N-terminal" evidence="2">
    <location>
        <begin position="206"/>
        <end position="372"/>
    </location>
</feature>
<reference evidence="3 4" key="1">
    <citation type="submission" date="2019-03" db="EMBL/GenBank/DDBJ databases">
        <title>Draft genome sequence of Xylaria hypoxylon DSM 108379, a ubiquitous saprotrophic-parasitic fungi on hardwood.</title>
        <authorList>
            <person name="Buettner E."/>
            <person name="Leonhardt S."/>
            <person name="Gebauer A.M."/>
            <person name="Liers C."/>
            <person name="Hofrichter M."/>
            <person name="Kellner H."/>
        </authorList>
    </citation>
    <scope>NUCLEOTIDE SEQUENCE [LARGE SCALE GENOMIC DNA]</scope>
    <source>
        <strain evidence="3 4">DSM 108379</strain>
    </source>
</reference>
<dbReference type="InterPro" id="IPR056884">
    <property type="entry name" value="NPHP3-like_N"/>
</dbReference>
<dbReference type="EMBL" id="SKBN01000228">
    <property type="protein sequence ID" value="TGJ80329.1"/>
    <property type="molecule type" value="Genomic_DNA"/>
</dbReference>